<evidence type="ECO:0000313" key="4">
    <source>
        <dbReference type="Proteomes" id="UP001597262"/>
    </source>
</evidence>
<dbReference type="InterPro" id="IPR050789">
    <property type="entry name" value="Diverse_Enzym_Activities"/>
</dbReference>
<dbReference type="InterPro" id="IPR001466">
    <property type="entry name" value="Beta-lactam-related"/>
</dbReference>
<evidence type="ECO:0000259" key="2">
    <source>
        <dbReference type="Pfam" id="PF00144"/>
    </source>
</evidence>
<keyword evidence="1 3" id="KW-0378">Hydrolase</keyword>
<keyword evidence="4" id="KW-1185">Reference proteome</keyword>
<name>A0ABW3RWV0_9BACL</name>
<protein>
    <submittedName>
        <fullName evidence="3">Serine hydrolase domain-containing protein</fullName>
        <ecNumber evidence="3">3.-.-.-</ecNumber>
    </submittedName>
</protein>
<dbReference type="PANTHER" id="PTHR43283:SF11">
    <property type="entry name" value="BETA-LACTAMASE-RELATED DOMAIN-CONTAINING PROTEIN"/>
    <property type="match status" value="1"/>
</dbReference>
<feature type="domain" description="Beta-lactamase-related" evidence="2">
    <location>
        <begin position="29"/>
        <end position="359"/>
    </location>
</feature>
<sequence>MCLITDLRDTSAAEALGMSLEKASQIGDTLREAVVQGDIPGGVAVIARYGQRVRFACGNAVDDESGKVPVSFDTVYDCASLTKVVVTLPLVLMLADQGKLQLDDPVTTYLPAFTAAQGQHADIVTIRHLLTHTAGLAPYMNLYSHGWSREEIIARVCGAPLKSEPGSAVEYSDLGYILLGEIVAEVAGTPLATLAATALFAPLGMAASGYLPAASLRRRMAGTEPDPGLGGGCVLGVVHDENARAMGGVSGHAGLFSTADDLASYAEMWLGGGRSAAGRRVLSAAAVEVATRTCTAGVPGGKRGLGWVLRGDPFDAAGDQFSPVSYGHTGFTGTSVYVDPLRELVCVLLTNRVHYGRERSIAGLRSKFHNAAVAALVD</sequence>
<evidence type="ECO:0000313" key="3">
    <source>
        <dbReference type="EMBL" id="MFD1176968.1"/>
    </source>
</evidence>
<accession>A0ABW3RWV0</accession>
<proteinExistence type="predicted"/>
<dbReference type="EMBL" id="JBHTLM010000007">
    <property type="protein sequence ID" value="MFD1176968.1"/>
    <property type="molecule type" value="Genomic_DNA"/>
</dbReference>
<dbReference type="Gene3D" id="3.40.710.10">
    <property type="entry name" value="DD-peptidase/beta-lactamase superfamily"/>
    <property type="match status" value="1"/>
</dbReference>
<dbReference type="GO" id="GO:0016787">
    <property type="term" value="F:hydrolase activity"/>
    <property type="evidence" value="ECO:0007669"/>
    <property type="project" value="UniProtKB-KW"/>
</dbReference>
<dbReference type="SUPFAM" id="SSF56601">
    <property type="entry name" value="beta-lactamase/transpeptidase-like"/>
    <property type="match status" value="1"/>
</dbReference>
<dbReference type="Pfam" id="PF00144">
    <property type="entry name" value="Beta-lactamase"/>
    <property type="match status" value="1"/>
</dbReference>
<reference evidence="4" key="1">
    <citation type="journal article" date="2019" name="Int. J. Syst. Evol. Microbiol.">
        <title>The Global Catalogue of Microorganisms (GCM) 10K type strain sequencing project: providing services to taxonomists for standard genome sequencing and annotation.</title>
        <authorList>
            <consortium name="The Broad Institute Genomics Platform"/>
            <consortium name="The Broad Institute Genome Sequencing Center for Infectious Disease"/>
            <person name="Wu L."/>
            <person name="Ma J."/>
        </authorList>
    </citation>
    <scope>NUCLEOTIDE SEQUENCE [LARGE SCALE GENOMIC DNA]</scope>
    <source>
        <strain evidence="4">CCUG 59189</strain>
    </source>
</reference>
<comment type="caution">
    <text evidence="3">The sequence shown here is derived from an EMBL/GenBank/DDBJ whole genome shotgun (WGS) entry which is preliminary data.</text>
</comment>
<dbReference type="EC" id="3.-.-.-" evidence="3"/>
<dbReference type="Proteomes" id="UP001597262">
    <property type="component" value="Unassembled WGS sequence"/>
</dbReference>
<gene>
    <name evidence="3" type="ORF">ACFQ3W_11745</name>
</gene>
<dbReference type="PANTHER" id="PTHR43283">
    <property type="entry name" value="BETA-LACTAMASE-RELATED"/>
    <property type="match status" value="1"/>
</dbReference>
<dbReference type="InterPro" id="IPR012338">
    <property type="entry name" value="Beta-lactam/transpept-like"/>
</dbReference>
<evidence type="ECO:0000256" key="1">
    <source>
        <dbReference type="ARBA" id="ARBA00022801"/>
    </source>
</evidence>
<organism evidence="3 4">
    <name type="scientific">Paenibacillus puldeungensis</name>
    <dbReference type="NCBI Taxonomy" id="696536"/>
    <lineage>
        <taxon>Bacteria</taxon>
        <taxon>Bacillati</taxon>
        <taxon>Bacillota</taxon>
        <taxon>Bacilli</taxon>
        <taxon>Bacillales</taxon>
        <taxon>Paenibacillaceae</taxon>
        <taxon>Paenibacillus</taxon>
    </lineage>
</organism>